<feature type="region of interest" description="Disordered" evidence="1">
    <location>
        <begin position="1"/>
        <end position="78"/>
    </location>
</feature>
<keyword evidence="3" id="KW-1185">Reference proteome</keyword>
<comment type="caution">
    <text evidence="2">The sequence shown here is derived from an EMBL/GenBank/DDBJ whole genome shotgun (WGS) entry which is preliminary data.</text>
</comment>
<dbReference type="EMBL" id="SRLO01000318">
    <property type="protein sequence ID" value="TNN61274.1"/>
    <property type="molecule type" value="Genomic_DNA"/>
</dbReference>
<evidence type="ECO:0000313" key="2">
    <source>
        <dbReference type="EMBL" id="TNN61274.1"/>
    </source>
</evidence>
<evidence type="ECO:0000313" key="3">
    <source>
        <dbReference type="Proteomes" id="UP000314294"/>
    </source>
</evidence>
<reference evidence="2 3" key="1">
    <citation type="submission" date="2019-03" db="EMBL/GenBank/DDBJ databases">
        <title>First draft genome of Liparis tanakae, snailfish: a comprehensive survey of snailfish specific genes.</title>
        <authorList>
            <person name="Kim W."/>
            <person name="Song I."/>
            <person name="Jeong J.-H."/>
            <person name="Kim D."/>
            <person name="Kim S."/>
            <person name="Ryu S."/>
            <person name="Song J.Y."/>
            <person name="Lee S.K."/>
        </authorList>
    </citation>
    <scope>NUCLEOTIDE SEQUENCE [LARGE SCALE GENOMIC DNA]</scope>
    <source>
        <tissue evidence="2">Muscle</tissue>
    </source>
</reference>
<accession>A0A4Z2H8T3</accession>
<gene>
    <name evidence="2" type="ORF">EYF80_028477</name>
</gene>
<feature type="compositionally biased region" description="Basic and acidic residues" evidence="1">
    <location>
        <begin position="1"/>
        <end position="17"/>
    </location>
</feature>
<sequence length="92" mass="9480">MQKARDAMGEDGHKETGAGRAAVVEIDKHGNVQRGEAARASAAPLRPNRWGFGPGPRGLAPCSIGPPASPPSDRIGPQLKDAAVCRCPAEAD</sequence>
<dbReference type="Proteomes" id="UP000314294">
    <property type="component" value="Unassembled WGS sequence"/>
</dbReference>
<protein>
    <submittedName>
        <fullName evidence="2">Uncharacterized protein</fullName>
    </submittedName>
</protein>
<name>A0A4Z2H8T3_9TELE</name>
<organism evidence="2 3">
    <name type="scientific">Liparis tanakae</name>
    <name type="common">Tanaka's snailfish</name>
    <dbReference type="NCBI Taxonomy" id="230148"/>
    <lineage>
        <taxon>Eukaryota</taxon>
        <taxon>Metazoa</taxon>
        <taxon>Chordata</taxon>
        <taxon>Craniata</taxon>
        <taxon>Vertebrata</taxon>
        <taxon>Euteleostomi</taxon>
        <taxon>Actinopterygii</taxon>
        <taxon>Neopterygii</taxon>
        <taxon>Teleostei</taxon>
        <taxon>Neoteleostei</taxon>
        <taxon>Acanthomorphata</taxon>
        <taxon>Eupercaria</taxon>
        <taxon>Perciformes</taxon>
        <taxon>Cottioidei</taxon>
        <taxon>Cottales</taxon>
        <taxon>Liparidae</taxon>
        <taxon>Liparis</taxon>
    </lineage>
</organism>
<proteinExistence type="predicted"/>
<dbReference type="AlphaFoldDB" id="A0A4Z2H8T3"/>
<evidence type="ECO:0000256" key="1">
    <source>
        <dbReference type="SAM" id="MobiDB-lite"/>
    </source>
</evidence>